<sequence>MAATQAATRPQPSGLLVVDKPRGVTSHDLVAAARAGLHTKKVGHAGTLDPMATGVLVIGFGNATKLLSYIVDHDKTYEATIRLGRATETDDADGALIAPDEATAGAVTGSVASRVAEIVTSLDRGTIERTIAERLTGTIEQVPNAYSAIKINGQRAYDLARDGKDVTLAARPVTVSAFTVLDMRVGCTDAGRTDGPLIDEPLADGSEPDTVPVIDLDVRVSCSAGTYIRALGRDLGMILGCGGYLTRLRRTRVGRFDLASPDIAAHVATAHVEPHTFVNRAGETVTHNRAILDQTGDELLARTLSMETAVRATMPTIDITAEDANNLRYGRRIPYDIREVSAAVVPGGDGASGDVAAIVKRAKRGEATPVVVFAAQ</sequence>
<dbReference type="HAMAP" id="MF_01080">
    <property type="entry name" value="TruB_bact"/>
    <property type="match status" value="1"/>
</dbReference>
<proteinExistence type="inferred from homology"/>
<dbReference type="CDD" id="cd02573">
    <property type="entry name" value="PseudoU_synth_EcTruB"/>
    <property type="match status" value="1"/>
</dbReference>
<dbReference type="PANTHER" id="PTHR13767:SF2">
    <property type="entry name" value="PSEUDOURIDYLATE SYNTHASE TRUB1"/>
    <property type="match status" value="1"/>
</dbReference>
<dbReference type="NCBIfam" id="TIGR00431">
    <property type="entry name" value="TruB"/>
    <property type="match status" value="1"/>
</dbReference>
<accession>A0ABS6WF54</accession>
<feature type="domain" description="Pseudouridine synthase II N-terminal" evidence="6">
    <location>
        <begin position="36"/>
        <end position="184"/>
    </location>
</feature>
<keyword evidence="4 5" id="KW-0413">Isomerase</keyword>
<dbReference type="EMBL" id="JAHBBH010000016">
    <property type="protein sequence ID" value="MBW3092683.1"/>
    <property type="molecule type" value="Genomic_DNA"/>
</dbReference>
<comment type="similarity">
    <text evidence="2 5">Belongs to the pseudouridine synthase TruB family. Type 1 subfamily.</text>
</comment>
<dbReference type="Pfam" id="PF16198">
    <property type="entry name" value="TruB_C_2"/>
    <property type="match status" value="1"/>
</dbReference>
<evidence type="ECO:0000259" key="6">
    <source>
        <dbReference type="Pfam" id="PF01509"/>
    </source>
</evidence>
<dbReference type="EC" id="5.4.99.25" evidence="5"/>
<gene>
    <name evidence="5 9" type="primary">truB</name>
    <name evidence="9" type="ORF">KIH79_06925</name>
</gene>
<evidence type="ECO:0000256" key="2">
    <source>
        <dbReference type="ARBA" id="ARBA00005642"/>
    </source>
</evidence>
<name>A0ABS6WF54_9BIFI</name>
<evidence type="ECO:0000313" key="10">
    <source>
        <dbReference type="Proteomes" id="UP000700815"/>
    </source>
</evidence>
<feature type="domain" description="tRNA pseudouridine synthase II TruB subfamily 2 C-terminal" evidence="7">
    <location>
        <begin position="314"/>
        <end position="373"/>
    </location>
</feature>
<comment type="catalytic activity">
    <reaction evidence="1 5">
        <text>uridine(55) in tRNA = pseudouridine(55) in tRNA</text>
        <dbReference type="Rhea" id="RHEA:42532"/>
        <dbReference type="Rhea" id="RHEA-COMP:10101"/>
        <dbReference type="Rhea" id="RHEA-COMP:10102"/>
        <dbReference type="ChEBI" id="CHEBI:65314"/>
        <dbReference type="ChEBI" id="CHEBI:65315"/>
        <dbReference type="EC" id="5.4.99.25"/>
    </reaction>
</comment>
<keyword evidence="3 5" id="KW-0819">tRNA processing</keyword>
<dbReference type="Pfam" id="PF01509">
    <property type="entry name" value="TruB_N"/>
    <property type="match status" value="1"/>
</dbReference>
<dbReference type="InterPro" id="IPR014780">
    <property type="entry name" value="tRNA_psdUridine_synth_TruB"/>
</dbReference>
<evidence type="ECO:0000313" key="9">
    <source>
        <dbReference type="EMBL" id="MBW3092683.1"/>
    </source>
</evidence>
<dbReference type="InterPro" id="IPR002501">
    <property type="entry name" value="PsdUridine_synth_N"/>
</dbReference>
<dbReference type="InterPro" id="IPR015225">
    <property type="entry name" value="tRNA_psdUridine_synth_fam2_C"/>
</dbReference>
<feature type="domain" description="tRNA pseudouridylate synthase B C-terminal" evidence="8">
    <location>
        <begin position="229"/>
        <end position="259"/>
    </location>
</feature>
<organism evidence="9 10">
    <name type="scientific">Bifidobacterium miconis</name>
    <dbReference type="NCBI Taxonomy" id="2834435"/>
    <lineage>
        <taxon>Bacteria</taxon>
        <taxon>Bacillati</taxon>
        <taxon>Actinomycetota</taxon>
        <taxon>Actinomycetes</taxon>
        <taxon>Bifidobacteriales</taxon>
        <taxon>Bifidobacteriaceae</taxon>
        <taxon>Bifidobacterium</taxon>
    </lineage>
</organism>
<comment type="caution">
    <text evidence="9">The sequence shown here is derived from an EMBL/GenBank/DDBJ whole genome shotgun (WGS) entry which is preliminary data.</text>
</comment>
<comment type="function">
    <text evidence="5">Responsible for synthesis of pseudouridine from uracil-55 in the psi GC loop of transfer RNAs.</text>
</comment>
<dbReference type="InterPro" id="IPR032819">
    <property type="entry name" value="TruB_C"/>
</dbReference>
<dbReference type="GO" id="GO:0160148">
    <property type="term" value="F:tRNA pseudouridine(55) synthase activity"/>
    <property type="evidence" value="ECO:0007669"/>
    <property type="project" value="UniProtKB-EC"/>
</dbReference>
<reference evidence="9 10" key="1">
    <citation type="submission" date="2021-05" db="EMBL/GenBank/DDBJ databases">
        <title>Phylogenetic classification of ten novel species belonging to the genus Bifidobacterium comprising B. colchicus sp. nov., B. abeli sp. nov., B. bicoloris sp. nov., B. guerezis sp. nov., B. rosaliae sp. nov., B. santillanensis sp. nov., B. argentati sp. nov., B. amazzoni sp. nov., B. pluviali sp. nov., and B. pinnaculum sp. nov.</title>
        <authorList>
            <person name="Lugli G.A."/>
            <person name="Ruiz Garcia L."/>
            <person name="Margolles A."/>
            <person name="Ventura M."/>
        </authorList>
    </citation>
    <scope>NUCLEOTIDE SEQUENCE [LARGE SCALE GENOMIC DNA]</scope>
    <source>
        <strain evidence="9 10">82T10</strain>
    </source>
</reference>
<evidence type="ECO:0000256" key="1">
    <source>
        <dbReference type="ARBA" id="ARBA00000385"/>
    </source>
</evidence>
<evidence type="ECO:0000259" key="7">
    <source>
        <dbReference type="Pfam" id="PF09142"/>
    </source>
</evidence>
<evidence type="ECO:0000256" key="4">
    <source>
        <dbReference type="ARBA" id="ARBA00023235"/>
    </source>
</evidence>
<evidence type="ECO:0000256" key="5">
    <source>
        <dbReference type="HAMAP-Rule" id="MF_01080"/>
    </source>
</evidence>
<evidence type="ECO:0000256" key="3">
    <source>
        <dbReference type="ARBA" id="ARBA00022694"/>
    </source>
</evidence>
<feature type="active site" description="Nucleophile" evidence="5">
    <location>
        <position position="49"/>
    </location>
</feature>
<keyword evidence="10" id="KW-1185">Reference proteome</keyword>
<dbReference type="PANTHER" id="PTHR13767">
    <property type="entry name" value="TRNA-PSEUDOURIDINE SYNTHASE"/>
    <property type="match status" value="1"/>
</dbReference>
<dbReference type="Proteomes" id="UP000700815">
    <property type="component" value="Unassembled WGS sequence"/>
</dbReference>
<dbReference type="Pfam" id="PF09142">
    <property type="entry name" value="TruB_C"/>
    <property type="match status" value="1"/>
</dbReference>
<dbReference type="RefSeq" id="WP_219058751.1">
    <property type="nucleotide sequence ID" value="NZ_JAHBBH010000016.1"/>
</dbReference>
<evidence type="ECO:0000259" key="8">
    <source>
        <dbReference type="Pfam" id="PF16198"/>
    </source>
</evidence>
<protein>
    <recommendedName>
        <fullName evidence="5">tRNA pseudouridine synthase B</fullName>
        <ecNumber evidence="5">5.4.99.25</ecNumber>
    </recommendedName>
    <alternativeName>
        <fullName evidence="5">tRNA pseudouridine(55) synthase</fullName>
        <shortName evidence="5">Psi55 synthase</shortName>
    </alternativeName>
    <alternativeName>
        <fullName evidence="5">tRNA pseudouridylate synthase</fullName>
    </alternativeName>
    <alternativeName>
        <fullName evidence="5">tRNA-uridine isomerase</fullName>
    </alternativeName>
</protein>